<dbReference type="InterPro" id="IPR011074">
    <property type="entry name" value="CRAL/TRIO_N_dom"/>
</dbReference>
<dbReference type="Pfam" id="PF00650">
    <property type="entry name" value="CRAL_TRIO"/>
    <property type="match status" value="1"/>
</dbReference>
<proteinExistence type="predicted"/>
<reference evidence="3" key="1">
    <citation type="journal article" date="2023" name="Mol. Phylogenet. Evol.">
        <title>Genome-scale phylogeny and comparative genomics of the fungal order Sordariales.</title>
        <authorList>
            <person name="Hensen N."/>
            <person name="Bonometti L."/>
            <person name="Westerberg I."/>
            <person name="Brannstrom I.O."/>
            <person name="Guillou S."/>
            <person name="Cros-Aarteil S."/>
            <person name="Calhoun S."/>
            <person name="Haridas S."/>
            <person name="Kuo A."/>
            <person name="Mondo S."/>
            <person name="Pangilinan J."/>
            <person name="Riley R."/>
            <person name="LaButti K."/>
            <person name="Andreopoulos B."/>
            <person name="Lipzen A."/>
            <person name="Chen C."/>
            <person name="Yan M."/>
            <person name="Daum C."/>
            <person name="Ng V."/>
            <person name="Clum A."/>
            <person name="Steindorff A."/>
            <person name="Ohm R.A."/>
            <person name="Martin F."/>
            <person name="Silar P."/>
            <person name="Natvig D.O."/>
            <person name="Lalanne C."/>
            <person name="Gautier V."/>
            <person name="Ament-Velasquez S.L."/>
            <person name="Kruys A."/>
            <person name="Hutchinson M.I."/>
            <person name="Powell A.J."/>
            <person name="Barry K."/>
            <person name="Miller A.N."/>
            <person name="Grigoriev I.V."/>
            <person name="Debuchy R."/>
            <person name="Gladieux P."/>
            <person name="Hiltunen Thoren M."/>
            <person name="Johannesson H."/>
        </authorList>
    </citation>
    <scope>NUCLEOTIDE SEQUENCE</scope>
    <source>
        <strain evidence="3">PSN293</strain>
    </source>
</reference>
<feature type="domain" description="CRAL-TRIO" evidence="2">
    <location>
        <begin position="154"/>
        <end position="328"/>
    </location>
</feature>
<evidence type="ECO:0000259" key="2">
    <source>
        <dbReference type="PROSITE" id="PS50191"/>
    </source>
</evidence>
<feature type="region of interest" description="Disordered" evidence="1">
    <location>
        <begin position="38"/>
        <end position="71"/>
    </location>
</feature>
<evidence type="ECO:0000313" key="4">
    <source>
        <dbReference type="Proteomes" id="UP001301769"/>
    </source>
</evidence>
<dbReference type="Gene3D" id="3.40.525.10">
    <property type="entry name" value="CRAL-TRIO lipid binding domain"/>
    <property type="match status" value="1"/>
</dbReference>
<dbReference type="EMBL" id="MU858045">
    <property type="protein sequence ID" value="KAK4220340.1"/>
    <property type="molecule type" value="Genomic_DNA"/>
</dbReference>
<protein>
    <recommendedName>
        <fullName evidence="2">CRAL-TRIO domain-containing protein</fullName>
    </recommendedName>
</protein>
<dbReference type="SUPFAM" id="SSF52087">
    <property type="entry name" value="CRAL/TRIO domain"/>
    <property type="match status" value="1"/>
</dbReference>
<evidence type="ECO:0000313" key="3">
    <source>
        <dbReference type="EMBL" id="KAK4220340.1"/>
    </source>
</evidence>
<feature type="compositionally biased region" description="Basic and acidic residues" evidence="1">
    <location>
        <begin position="39"/>
        <end position="55"/>
    </location>
</feature>
<reference evidence="3" key="2">
    <citation type="submission" date="2023-05" db="EMBL/GenBank/DDBJ databases">
        <authorList>
            <consortium name="Lawrence Berkeley National Laboratory"/>
            <person name="Steindorff A."/>
            <person name="Hensen N."/>
            <person name="Bonometti L."/>
            <person name="Westerberg I."/>
            <person name="Brannstrom I.O."/>
            <person name="Guillou S."/>
            <person name="Cros-Aarteil S."/>
            <person name="Calhoun S."/>
            <person name="Haridas S."/>
            <person name="Kuo A."/>
            <person name="Mondo S."/>
            <person name="Pangilinan J."/>
            <person name="Riley R."/>
            <person name="Labutti K."/>
            <person name="Andreopoulos B."/>
            <person name="Lipzen A."/>
            <person name="Chen C."/>
            <person name="Yanf M."/>
            <person name="Daum C."/>
            <person name="Ng V."/>
            <person name="Clum A."/>
            <person name="Ohm R."/>
            <person name="Martin F."/>
            <person name="Silar P."/>
            <person name="Natvig D."/>
            <person name="Lalanne C."/>
            <person name="Gautier V."/>
            <person name="Ament-Velasquez S.L."/>
            <person name="Kruys A."/>
            <person name="Hutchinson M.I."/>
            <person name="Powell A.J."/>
            <person name="Barry K."/>
            <person name="Miller A.N."/>
            <person name="Grigoriev I.V."/>
            <person name="Debuchy R."/>
            <person name="Gladieux P."/>
            <person name="Thoren M.H."/>
            <person name="Johannesson H."/>
        </authorList>
    </citation>
    <scope>NUCLEOTIDE SEQUENCE</scope>
    <source>
        <strain evidence="3">PSN293</strain>
    </source>
</reference>
<dbReference type="InterPro" id="IPR036273">
    <property type="entry name" value="CRAL/TRIO_N_dom_sf"/>
</dbReference>
<keyword evidence="4" id="KW-1185">Reference proteome</keyword>
<accession>A0AAN6YM43</accession>
<evidence type="ECO:0000256" key="1">
    <source>
        <dbReference type="SAM" id="MobiDB-lite"/>
    </source>
</evidence>
<dbReference type="InterPro" id="IPR036865">
    <property type="entry name" value="CRAL-TRIO_dom_sf"/>
</dbReference>
<comment type="caution">
    <text evidence="3">The sequence shown here is derived from an EMBL/GenBank/DDBJ whole genome shotgun (WGS) entry which is preliminary data.</text>
</comment>
<dbReference type="SUPFAM" id="SSF46938">
    <property type="entry name" value="CRAL/TRIO N-terminal domain"/>
    <property type="match status" value="1"/>
</dbReference>
<dbReference type="AlphaFoldDB" id="A0AAN6YM43"/>
<dbReference type="SMART" id="SM00516">
    <property type="entry name" value="SEC14"/>
    <property type="match status" value="1"/>
</dbReference>
<dbReference type="Pfam" id="PF03765">
    <property type="entry name" value="CRAL_TRIO_N"/>
    <property type="match status" value="1"/>
</dbReference>
<sequence length="443" mass="49849">MASKVTGHLGSLTPFETAKLQETWIHLLRLCGQDIPDSSSHHLPPDHTASHRQDHLQPQPNLHRPNAAGNSGAVSPITPTIFRELLWNFFQAEHPDVMVLRFLRARKWDVDDALGMLLSTLKWRHEQGLDEIVARGELLSRQHYSAGTGESQLDKNLVAQYQSGKAFIRGADKSGRPVFVVRVRLHHPDAQSPESMERFVLHNIETMRSILRSQHSSGAGEKACLIFDLTGFGLKNMDFHVVKFLVLAFEARYPEYLGVVLVHNAPWVFWGIWRVVKPWLDPVIAAKIQFTTSNGNGGGKDKTSGRLTEHIDPKNLEKSLGGTDDWVYKYHPPADGENHRMDNNESNRQIRERLKAEREDLVRCFEGATIEWAAKGLNNQGLMNGNAAGHGITEDDKERLQLAKKLQQSFWALDPYVRARNPCHRSGLLGPNGEVAMDYKGPS</sequence>
<dbReference type="PANTHER" id="PTHR46590:SF1">
    <property type="entry name" value="PHOSPHATIDYLINOSITOL TRANSFER PROTEIN CSR1"/>
    <property type="match status" value="1"/>
</dbReference>
<organism evidence="3 4">
    <name type="scientific">Rhypophila decipiens</name>
    <dbReference type="NCBI Taxonomy" id="261697"/>
    <lineage>
        <taxon>Eukaryota</taxon>
        <taxon>Fungi</taxon>
        <taxon>Dikarya</taxon>
        <taxon>Ascomycota</taxon>
        <taxon>Pezizomycotina</taxon>
        <taxon>Sordariomycetes</taxon>
        <taxon>Sordariomycetidae</taxon>
        <taxon>Sordariales</taxon>
        <taxon>Naviculisporaceae</taxon>
        <taxon>Rhypophila</taxon>
    </lineage>
</organism>
<gene>
    <name evidence="3" type="ORF">QBC37DRAFT_408394</name>
</gene>
<dbReference type="CDD" id="cd00170">
    <property type="entry name" value="SEC14"/>
    <property type="match status" value="1"/>
</dbReference>
<name>A0AAN6YM43_9PEZI</name>
<dbReference type="InterPro" id="IPR001251">
    <property type="entry name" value="CRAL-TRIO_dom"/>
</dbReference>
<dbReference type="PROSITE" id="PS50191">
    <property type="entry name" value="CRAL_TRIO"/>
    <property type="match status" value="1"/>
</dbReference>
<dbReference type="PANTHER" id="PTHR46590">
    <property type="entry name" value="PHOSPHATIDYLINOSITOL TRANSFER PROTEIN CSR1-RELATED"/>
    <property type="match status" value="1"/>
</dbReference>
<dbReference type="Proteomes" id="UP001301769">
    <property type="component" value="Unassembled WGS sequence"/>
</dbReference>
<dbReference type="SMART" id="SM01100">
    <property type="entry name" value="CRAL_TRIO_N"/>
    <property type="match status" value="1"/>
</dbReference>
<dbReference type="InterPro" id="IPR052432">
    <property type="entry name" value="PITP/CRAL-TRIO"/>
</dbReference>